<dbReference type="InterPro" id="IPR036188">
    <property type="entry name" value="FAD/NAD-bd_sf"/>
</dbReference>
<dbReference type="EMBL" id="SKBU01000004">
    <property type="protein sequence ID" value="TCJ20273.1"/>
    <property type="molecule type" value="Genomic_DNA"/>
</dbReference>
<protein>
    <submittedName>
        <fullName evidence="6">FAD-dependent oxidoreductase</fullName>
    </submittedName>
</protein>
<organism evidence="6 7">
    <name type="scientific">Rubrobacter taiwanensis</name>
    <dbReference type="NCBI Taxonomy" id="185139"/>
    <lineage>
        <taxon>Bacteria</taxon>
        <taxon>Bacillati</taxon>
        <taxon>Actinomycetota</taxon>
        <taxon>Rubrobacteria</taxon>
        <taxon>Rubrobacterales</taxon>
        <taxon>Rubrobacteraceae</taxon>
        <taxon>Rubrobacter</taxon>
    </lineage>
</organism>
<evidence type="ECO:0000256" key="3">
    <source>
        <dbReference type="ARBA" id="ARBA00022827"/>
    </source>
</evidence>
<evidence type="ECO:0000256" key="2">
    <source>
        <dbReference type="ARBA" id="ARBA00022630"/>
    </source>
</evidence>
<comment type="cofactor">
    <cofactor evidence="1">
        <name>FAD</name>
        <dbReference type="ChEBI" id="CHEBI:57692"/>
    </cofactor>
</comment>
<feature type="domain" description="FAD-dependent oxidoreductase 2 FAD-binding" evidence="5">
    <location>
        <begin position="3"/>
        <end position="417"/>
    </location>
</feature>
<dbReference type="InterPro" id="IPR003953">
    <property type="entry name" value="FAD-dep_OxRdtase_2_FAD-bd"/>
</dbReference>
<keyword evidence="2" id="KW-0285">Flavoprotein</keyword>
<dbReference type="SUPFAM" id="SSF51905">
    <property type="entry name" value="FAD/NAD(P)-binding domain"/>
    <property type="match status" value="1"/>
</dbReference>
<dbReference type="GO" id="GO:0033765">
    <property type="term" value="F:steroid dehydrogenase activity, acting on the CH-CH group of donors"/>
    <property type="evidence" value="ECO:0007669"/>
    <property type="project" value="UniProtKB-ARBA"/>
</dbReference>
<keyword evidence="7" id="KW-1185">Reference proteome</keyword>
<dbReference type="Gene3D" id="3.50.50.60">
    <property type="entry name" value="FAD/NAD(P)-binding domain"/>
    <property type="match status" value="1"/>
</dbReference>
<reference evidence="6 7" key="1">
    <citation type="submission" date="2019-03" db="EMBL/GenBank/DDBJ databases">
        <title>Whole genome sequence of a novel Rubrobacter taiwanensis strain, isolated from Yellowstone National Park.</title>
        <authorList>
            <person name="Freed S."/>
            <person name="Ramaley R.F."/>
            <person name="Kyndt J.A."/>
        </authorList>
    </citation>
    <scope>NUCLEOTIDE SEQUENCE [LARGE SCALE GENOMIC DNA]</scope>
    <source>
        <strain evidence="6 7">Yellowstone</strain>
    </source>
</reference>
<dbReference type="PANTHER" id="PTHR43400">
    <property type="entry name" value="FUMARATE REDUCTASE"/>
    <property type="match status" value="1"/>
</dbReference>
<dbReference type="Gene3D" id="3.90.700.10">
    <property type="entry name" value="Succinate dehydrogenase/fumarate reductase flavoprotein, catalytic domain"/>
    <property type="match status" value="1"/>
</dbReference>
<dbReference type="Pfam" id="PF00890">
    <property type="entry name" value="FAD_binding_2"/>
    <property type="match status" value="1"/>
</dbReference>
<evidence type="ECO:0000256" key="1">
    <source>
        <dbReference type="ARBA" id="ARBA00001974"/>
    </source>
</evidence>
<dbReference type="SUPFAM" id="SSF56425">
    <property type="entry name" value="Succinate dehydrogenase/fumarate reductase flavoprotein, catalytic domain"/>
    <property type="match status" value="1"/>
</dbReference>
<evidence type="ECO:0000313" key="6">
    <source>
        <dbReference type="EMBL" id="TCJ20273.1"/>
    </source>
</evidence>
<dbReference type="InterPro" id="IPR050315">
    <property type="entry name" value="FAD-oxidoreductase_2"/>
</dbReference>
<dbReference type="AlphaFoldDB" id="A0A4R1BR85"/>
<comment type="caution">
    <text evidence="6">The sequence shown here is derived from an EMBL/GenBank/DDBJ whole genome shotgun (WGS) entry which is preliminary data.</text>
</comment>
<evidence type="ECO:0000313" key="7">
    <source>
        <dbReference type="Proteomes" id="UP000295244"/>
    </source>
</evidence>
<proteinExistence type="predicted"/>
<dbReference type="Proteomes" id="UP000295244">
    <property type="component" value="Unassembled WGS sequence"/>
</dbReference>
<sequence length="444" mass="46413">MRILVAGGGLAGLVAALGSLESGAEVTLLEKGVRPGGSFVYSSGYIWSYRDLATFRREVPAGDAALQRLILRRLPPDLGWLEERGAPALARETGNPLTFGARFDPERVVASLVQRIAAAGGRILTNARLRILTLAGGRIAGAEVAQNGGERREPADAVILATGGFAASRELVRRYILRGPGELQLRAHPRSTGDGFRAALAAGALASPGLDGFYGRNLPAPPANFSPQEFVEVSQLYGRHAVALNAAGERYADEAADWSETALVRATARQPGLRAWYVLDAAALRRRVRDRTVEEMVAAALRAGGTVLRAESLEKLAERLAERGVPLKRALRTLGEYDAAVSAGRAAELSPPRSEPAAPVRVPPFMAVEVAPAITHTTGGLAVDAGCRVLRQADGRPLPGLYAAGVEAGGVSTGGYASGLASALVFGRVAAGSAVEDGKADLKR</sequence>
<dbReference type="RefSeq" id="WP_132687679.1">
    <property type="nucleotide sequence ID" value="NZ_SKBU01000004.1"/>
</dbReference>
<keyword evidence="3" id="KW-0274">FAD</keyword>
<keyword evidence="4" id="KW-0560">Oxidoreductase</keyword>
<dbReference type="InterPro" id="IPR027477">
    <property type="entry name" value="Succ_DH/fumarate_Rdtase_cat_sf"/>
</dbReference>
<accession>A0A4R1BR85</accession>
<evidence type="ECO:0000259" key="5">
    <source>
        <dbReference type="Pfam" id="PF00890"/>
    </source>
</evidence>
<dbReference type="OrthoDB" id="9813348at2"/>
<dbReference type="PANTHER" id="PTHR43400:SF7">
    <property type="entry name" value="FAD-DEPENDENT OXIDOREDUCTASE 2 FAD BINDING DOMAIN-CONTAINING PROTEIN"/>
    <property type="match status" value="1"/>
</dbReference>
<name>A0A4R1BR85_9ACTN</name>
<evidence type="ECO:0000256" key="4">
    <source>
        <dbReference type="ARBA" id="ARBA00023002"/>
    </source>
</evidence>
<gene>
    <name evidence="6" type="ORF">E0L93_01810</name>
</gene>